<dbReference type="RefSeq" id="WP_169347959.1">
    <property type="nucleotide sequence ID" value="NZ_JABBJJ010000150.1"/>
</dbReference>
<dbReference type="Gene3D" id="3.20.20.80">
    <property type="entry name" value="Glycosidases"/>
    <property type="match status" value="1"/>
</dbReference>
<dbReference type="InterPro" id="IPR014756">
    <property type="entry name" value="Ig_E-set"/>
</dbReference>
<evidence type="ECO:0000259" key="12">
    <source>
        <dbReference type="SMART" id="SM00642"/>
    </source>
</evidence>
<keyword evidence="7 10" id="KW-0808">Transferase</keyword>
<dbReference type="InterPro" id="IPR017853">
    <property type="entry name" value="GH"/>
</dbReference>
<dbReference type="CDD" id="cd02855">
    <property type="entry name" value="E_set_GBE_prok_N"/>
    <property type="match status" value="1"/>
</dbReference>
<dbReference type="Pfam" id="PF02806">
    <property type="entry name" value="Alpha-amylase_C"/>
    <property type="match status" value="1"/>
</dbReference>
<accession>A0A848LM79</accession>
<evidence type="ECO:0000313" key="13">
    <source>
        <dbReference type="EMBL" id="NMO18694.1"/>
    </source>
</evidence>
<evidence type="ECO:0000256" key="2">
    <source>
        <dbReference type="ARBA" id="ARBA00002953"/>
    </source>
</evidence>
<comment type="caution">
    <text evidence="13">The sequence shown here is derived from an EMBL/GenBank/DDBJ whole genome shotgun (WGS) entry which is preliminary data.</text>
</comment>
<reference evidence="13 14" key="1">
    <citation type="submission" date="2020-04" db="EMBL/GenBank/DDBJ databases">
        <title>Draft genome of Pyxidicoccus fallax type strain.</title>
        <authorList>
            <person name="Whitworth D.E."/>
        </authorList>
    </citation>
    <scope>NUCLEOTIDE SEQUENCE [LARGE SCALE GENOMIC DNA]</scope>
    <source>
        <strain evidence="13 14">DSM 14698</strain>
    </source>
</reference>
<dbReference type="Gene3D" id="2.60.40.10">
    <property type="entry name" value="Immunoglobulins"/>
    <property type="match status" value="2"/>
</dbReference>
<dbReference type="EC" id="2.4.1.18" evidence="10"/>
<comment type="similarity">
    <text evidence="4 10">Belongs to the glycosyl hydrolase 13 family. GlgB subfamily.</text>
</comment>
<keyword evidence="5 10" id="KW-0321">Glycogen metabolism</keyword>
<feature type="active site" description="Nucleophile" evidence="10 11">
    <location>
        <position position="414"/>
    </location>
</feature>
<dbReference type="UniPathway" id="UPA00164"/>
<evidence type="ECO:0000256" key="9">
    <source>
        <dbReference type="ARBA" id="ARBA00023277"/>
    </source>
</evidence>
<dbReference type="PANTHER" id="PTHR43651">
    <property type="entry name" value="1,4-ALPHA-GLUCAN-BRANCHING ENZYME"/>
    <property type="match status" value="1"/>
</dbReference>
<feature type="active site" description="Proton donor" evidence="10 11">
    <location>
        <position position="467"/>
    </location>
</feature>
<dbReference type="FunFam" id="2.60.40.1180:FF:000002">
    <property type="entry name" value="1,4-alpha-glucan branching enzyme GlgB"/>
    <property type="match status" value="1"/>
</dbReference>
<evidence type="ECO:0000256" key="10">
    <source>
        <dbReference type="HAMAP-Rule" id="MF_00685"/>
    </source>
</evidence>
<dbReference type="FunFam" id="2.60.40.10:FF:000169">
    <property type="entry name" value="1,4-alpha-glucan branching enzyme GlgB"/>
    <property type="match status" value="1"/>
</dbReference>
<gene>
    <name evidence="10 13" type="primary">glgB</name>
    <name evidence="13" type="ORF">HG543_28085</name>
</gene>
<dbReference type="GO" id="GO:0005829">
    <property type="term" value="C:cytosol"/>
    <property type="evidence" value="ECO:0007669"/>
    <property type="project" value="TreeGrafter"/>
</dbReference>
<dbReference type="PIRSF" id="PIRSF000463">
    <property type="entry name" value="GlgB"/>
    <property type="match status" value="1"/>
</dbReference>
<evidence type="ECO:0000256" key="7">
    <source>
        <dbReference type="ARBA" id="ARBA00022679"/>
    </source>
</evidence>
<proteinExistence type="inferred from homology"/>
<dbReference type="NCBIfam" id="NF008967">
    <property type="entry name" value="PRK12313.1"/>
    <property type="match status" value="1"/>
</dbReference>
<dbReference type="AlphaFoldDB" id="A0A848LM79"/>
<feature type="domain" description="Glycosyl hydrolase family 13 catalytic" evidence="12">
    <location>
        <begin position="255"/>
        <end position="596"/>
    </location>
</feature>
<evidence type="ECO:0000256" key="4">
    <source>
        <dbReference type="ARBA" id="ARBA00009000"/>
    </source>
</evidence>
<evidence type="ECO:0000313" key="14">
    <source>
        <dbReference type="Proteomes" id="UP000518300"/>
    </source>
</evidence>
<dbReference type="SMART" id="SM00642">
    <property type="entry name" value="Aamy"/>
    <property type="match status" value="1"/>
</dbReference>
<dbReference type="SUPFAM" id="SSF51011">
    <property type="entry name" value="Glycosyl hydrolase domain"/>
    <property type="match status" value="1"/>
</dbReference>
<dbReference type="InterPro" id="IPR004193">
    <property type="entry name" value="Glyco_hydro_13_N"/>
</dbReference>
<comment type="catalytic activity">
    <reaction evidence="1 10">
        <text>Transfers a segment of a (1-&gt;4)-alpha-D-glucan chain to a primary hydroxy group in a similar glucan chain.</text>
        <dbReference type="EC" id="2.4.1.18"/>
    </reaction>
</comment>
<evidence type="ECO:0000256" key="11">
    <source>
        <dbReference type="PIRSR" id="PIRSR000463-1"/>
    </source>
</evidence>
<dbReference type="InterPro" id="IPR006407">
    <property type="entry name" value="GlgB"/>
</dbReference>
<dbReference type="Pfam" id="PF02922">
    <property type="entry name" value="CBM_48"/>
    <property type="match status" value="1"/>
</dbReference>
<dbReference type="Pfam" id="PF22019">
    <property type="entry name" value="GlgB_N"/>
    <property type="match status" value="1"/>
</dbReference>
<comment type="subunit">
    <text evidence="10">Monomer.</text>
</comment>
<evidence type="ECO:0000256" key="3">
    <source>
        <dbReference type="ARBA" id="ARBA00004964"/>
    </source>
</evidence>
<dbReference type="FunFam" id="3.20.20.80:FF:000003">
    <property type="entry name" value="1,4-alpha-glucan branching enzyme GlgB"/>
    <property type="match status" value="1"/>
</dbReference>
<dbReference type="NCBIfam" id="TIGR01515">
    <property type="entry name" value="branching_enzym"/>
    <property type="match status" value="1"/>
</dbReference>
<evidence type="ECO:0000256" key="8">
    <source>
        <dbReference type="ARBA" id="ARBA00023056"/>
    </source>
</evidence>
<dbReference type="InterPro" id="IPR037439">
    <property type="entry name" value="Branching_enzy"/>
</dbReference>
<dbReference type="SUPFAM" id="SSF81296">
    <property type="entry name" value="E set domains"/>
    <property type="match status" value="2"/>
</dbReference>
<comment type="pathway">
    <text evidence="3 10">Glycan biosynthesis; glycogen biosynthesis.</text>
</comment>
<dbReference type="InterPro" id="IPR013783">
    <property type="entry name" value="Ig-like_fold"/>
</dbReference>
<name>A0A848LM79_9BACT</name>
<dbReference type="CDD" id="cd11322">
    <property type="entry name" value="AmyAc_Glg_BE"/>
    <property type="match status" value="1"/>
</dbReference>
<dbReference type="NCBIfam" id="NF003811">
    <property type="entry name" value="PRK05402.1"/>
    <property type="match status" value="1"/>
</dbReference>
<dbReference type="InterPro" id="IPR044143">
    <property type="entry name" value="GlgB_N_E_set_prok"/>
</dbReference>
<keyword evidence="9 10" id="KW-0119">Carbohydrate metabolism</keyword>
<protein>
    <recommendedName>
        <fullName evidence="10">1,4-alpha-glucan branching enzyme GlgB</fullName>
        <ecNumber evidence="10">2.4.1.18</ecNumber>
    </recommendedName>
    <alternativeName>
        <fullName evidence="10">1,4-alpha-D-glucan:1,4-alpha-D-glucan 6-glucosyl-transferase</fullName>
    </alternativeName>
    <alternativeName>
        <fullName evidence="10">Alpha-(1-&gt;4)-glucan branching enzyme</fullName>
    </alternativeName>
    <alternativeName>
        <fullName evidence="10">Glycogen branching enzyme</fullName>
        <shortName evidence="10">BE</shortName>
    </alternativeName>
</protein>
<evidence type="ECO:0000256" key="6">
    <source>
        <dbReference type="ARBA" id="ARBA00022676"/>
    </source>
</evidence>
<dbReference type="InterPro" id="IPR006048">
    <property type="entry name" value="A-amylase/branching_C"/>
</dbReference>
<keyword evidence="14" id="KW-1185">Reference proteome</keyword>
<organism evidence="13 14">
    <name type="scientific">Pyxidicoccus fallax</name>
    <dbReference type="NCBI Taxonomy" id="394095"/>
    <lineage>
        <taxon>Bacteria</taxon>
        <taxon>Pseudomonadati</taxon>
        <taxon>Myxococcota</taxon>
        <taxon>Myxococcia</taxon>
        <taxon>Myxococcales</taxon>
        <taxon>Cystobacterineae</taxon>
        <taxon>Myxococcaceae</taxon>
        <taxon>Pyxidicoccus</taxon>
    </lineage>
</organism>
<evidence type="ECO:0000256" key="5">
    <source>
        <dbReference type="ARBA" id="ARBA00022600"/>
    </source>
</evidence>
<dbReference type="InterPro" id="IPR054169">
    <property type="entry name" value="GlgB_N"/>
</dbReference>
<dbReference type="Proteomes" id="UP000518300">
    <property type="component" value="Unassembled WGS sequence"/>
</dbReference>
<dbReference type="HAMAP" id="MF_00685">
    <property type="entry name" value="GlgB"/>
    <property type="match status" value="1"/>
</dbReference>
<dbReference type="SUPFAM" id="SSF51445">
    <property type="entry name" value="(Trans)glycosidases"/>
    <property type="match status" value="1"/>
</dbReference>
<dbReference type="InterPro" id="IPR013780">
    <property type="entry name" value="Glyco_hydro_b"/>
</dbReference>
<dbReference type="GO" id="GO:0003844">
    <property type="term" value="F:1,4-alpha-glucan branching enzyme activity"/>
    <property type="evidence" value="ECO:0007669"/>
    <property type="project" value="UniProtKB-UniRule"/>
</dbReference>
<dbReference type="EMBL" id="JABBJJ010000150">
    <property type="protein sequence ID" value="NMO18694.1"/>
    <property type="molecule type" value="Genomic_DNA"/>
</dbReference>
<dbReference type="GO" id="GO:0004553">
    <property type="term" value="F:hydrolase activity, hydrolyzing O-glycosyl compounds"/>
    <property type="evidence" value="ECO:0007669"/>
    <property type="project" value="InterPro"/>
</dbReference>
<sequence>MRKPADKAQVEAELQRVVELRHPEPHSILGIHPDGDGVVIRAFRPDAVAINVLPESGGRIAMTHRQGGVFEARVNGKDQAFPYLLEVEYPGKKVFKLRDPYSFLPTLGEMDLYYAGEGRHERLWERMGAHLIHHNGVRGVSFAVWAPTAAGVSVVGDFNGWDGRLHAMRRMGASGIWELFVPEVGEGARYKFEIRPGHDGQRLLKADPFAFQAEVPPATASVVHDLERYRWGDAGWLEARQQKQDVTHQPWSVYEVHLGSWRRVVEDGDRPMTYRELAPALAEYVKYLGFTHVELLPVSEHPYGGSWGYQVSGYYAPTARFGHPDDFRYLVDHLHQEGIGVIVDWVPGHFPRDIHALGQFDGTALYEHADPRKGAQPDWGTLVFNFGRNEVRNFLIANALFWIEEYHIDGLRVDAVASMLYLDYSRKQGEWIPNRWGGRENEEAIQFLRELNETVRRKYPGVVVIAEESTAWPKVSHPVGEGGLGFHFKWNMGWMHDTLSYFSKDPIYRQYHHNQLTFGLLYAFSENFMLPLSHDEVVHGKGSLYGRMPGDPWQKRANLRALYAWMWAHPGKKLLFMGGEFGQPAEWNHDKSLDWHLTHDPGHGGIMRLMSTLNRLYKELPALYDADGEPVGFQWLQPDSASVNVLAFVRRSRQPGRHVVCIANLSPTMHQGYRVGFPLHGSYVEVLNTDSGEFGGSNQGNMGQIHTEPTGWDGQPASAAITLPPLSVLWFTPG</sequence>
<keyword evidence="6 10" id="KW-0328">Glycosyltransferase</keyword>
<comment type="function">
    <text evidence="2 10">Catalyzes the formation of the alpha-1,6-glucosidic linkages in glycogen by scission of a 1,4-alpha-linked oligosaccharide from growing alpha-1,4-glucan chains and the subsequent attachment of the oligosaccharide to the alpha-1,6 position.</text>
</comment>
<dbReference type="InterPro" id="IPR006047">
    <property type="entry name" value="GH13_cat_dom"/>
</dbReference>
<dbReference type="Gene3D" id="2.60.40.1180">
    <property type="entry name" value="Golgi alpha-mannosidase II"/>
    <property type="match status" value="1"/>
</dbReference>
<dbReference type="GO" id="GO:0005978">
    <property type="term" value="P:glycogen biosynthetic process"/>
    <property type="evidence" value="ECO:0007669"/>
    <property type="project" value="UniProtKB-UniRule"/>
</dbReference>
<dbReference type="Pfam" id="PF00128">
    <property type="entry name" value="Alpha-amylase"/>
    <property type="match status" value="1"/>
</dbReference>
<dbReference type="PANTHER" id="PTHR43651:SF3">
    <property type="entry name" value="1,4-ALPHA-GLUCAN-BRANCHING ENZYME"/>
    <property type="match status" value="1"/>
</dbReference>
<keyword evidence="8 10" id="KW-0320">Glycogen biosynthesis</keyword>
<dbReference type="GO" id="GO:0043169">
    <property type="term" value="F:cation binding"/>
    <property type="evidence" value="ECO:0007669"/>
    <property type="project" value="InterPro"/>
</dbReference>
<evidence type="ECO:0000256" key="1">
    <source>
        <dbReference type="ARBA" id="ARBA00000826"/>
    </source>
</evidence>